<keyword evidence="7 11" id="KW-0150">Chloroplast</keyword>
<evidence type="ECO:0000259" key="9">
    <source>
        <dbReference type="Pfam" id="PF01348"/>
    </source>
</evidence>
<keyword evidence="4" id="KW-0507">mRNA processing</keyword>
<reference evidence="11" key="1">
    <citation type="journal article" date="2018" name="Genome Biol. Evol.">
        <title>Mobile Elements Shape Plastome Evolution in Ferns.</title>
        <authorList>
            <person name="Robison T.A."/>
            <person name="Grusz A.L."/>
            <person name="Wolf P.G."/>
            <person name="Mower J.P."/>
            <person name="Fauskee B.D."/>
            <person name="Sosa K."/>
            <person name="Schuettpelz E.L."/>
        </authorList>
    </citation>
    <scope>NUCLEOTIDE SEQUENCE</scope>
</reference>
<evidence type="ECO:0000256" key="1">
    <source>
        <dbReference type="ARBA" id="ARBA00004474"/>
    </source>
</evidence>
<protein>
    <submittedName>
        <fullName evidence="11">Maturase K</fullName>
    </submittedName>
</protein>
<evidence type="ECO:0000256" key="8">
    <source>
        <dbReference type="SAM" id="Phobius"/>
    </source>
</evidence>
<evidence type="ECO:0000256" key="5">
    <source>
        <dbReference type="ARBA" id="ARBA00022694"/>
    </source>
</evidence>
<name>A0A3G5CUM1_9MONI</name>
<dbReference type="GO" id="GO:0009507">
    <property type="term" value="C:chloroplast"/>
    <property type="evidence" value="ECO:0007669"/>
    <property type="project" value="InterPro"/>
</dbReference>
<feature type="transmembrane region" description="Helical" evidence="8">
    <location>
        <begin position="98"/>
        <end position="117"/>
    </location>
</feature>
<dbReference type="InterPro" id="IPR002866">
    <property type="entry name" value="Maturase_MatK"/>
</dbReference>
<dbReference type="PANTHER" id="PTHR34811:SF1">
    <property type="entry name" value="MATURASE K"/>
    <property type="match status" value="1"/>
</dbReference>
<evidence type="ECO:0000256" key="4">
    <source>
        <dbReference type="ARBA" id="ARBA00022664"/>
    </source>
</evidence>
<evidence type="ECO:0000256" key="2">
    <source>
        <dbReference type="ARBA" id="ARBA00006621"/>
    </source>
</evidence>
<keyword evidence="8" id="KW-0472">Membrane</keyword>
<evidence type="ECO:0000256" key="7">
    <source>
        <dbReference type="RuleBase" id="RU004226"/>
    </source>
</evidence>
<dbReference type="Pfam" id="PF01824">
    <property type="entry name" value="MatK_N"/>
    <property type="match status" value="1"/>
</dbReference>
<evidence type="ECO:0000256" key="3">
    <source>
        <dbReference type="ARBA" id="ARBA00022640"/>
    </source>
</evidence>
<dbReference type="GO" id="GO:0008033">
    <property type="term" value="P:tRNA processing"/>
    <property type="evidence" value="ECO:0007669"/>
    <property type="project" value="UniProtKB-KW"/>
</dbReference>
<comment type="function">
    <text evidence="7">Usually encoded in the trnK tRNA gene intron. Probably assists in splicing its own and other chloroplast group II introns.</text>
</comment>
<dbReference type="GeneID" id="38747475"/>
<sequence length="499" mass="58975">MGVSATKGTSGFTPKSVAGQRSGELTINKICFLYPFFNPFEEDSYLIDKTKYNSHLQDINIKSIPSASSTIAIKRLISSIHNWDLLETIETTKSNADLYLYPLLQLIVILLLLFLSFQDISYINSTLETSKSIHSILLFLEDRFTRSNHGLKVDFPHDFHSETPIRLFRRQIQDVSFLHLLRIVFCIDKIFCRRISYYYEDEQIGILNILIRNFYIFVIDSVLLIPWTEICHLQVSNFLLFDAWNIVRKERYLLRSQSKVNTYGVHSYLNQRLCFHYARWINNLVVVFGGTRYFTEKWKCYLHILLRYHFHFQTKSANQLLTILPTRGVSFLGYILIAQSISKDIWIKSQLDLYFITLTSKRLSPQISNSVITTILTKRKFCNIEGYPVAKLDWVSLTDNKIIDRYTELCQVFFFYYGASVNQFRVRQLIYLLQLSRDSTLTIKHKSTVRMLLYKFNLQISNPFLLFCRSKSLHNTRRVWWLRSIWFVFVEFSKLRMGM</sequence>
<keyword evidence="8" id="KW-0812">Transmembrane</keyword>
<dbReference type="AlphaFoldDB" id="A0A3G5CUM1"/>
<dbReference type="GO" id="GO:0003723">
    <property type="term" value="F:RNA binding"/>
    <property type="evidence" value="ECO:0007669"/>
    <property type="project" value="UniProtKB-KW"/>
</dbReference>
<dbReference type="PANTHER" id="PTHR34811">
    <property type="entry name" value="MATURASE K"/>
    <property type="match status" value="1"/>
</dbReference>
<dbReference type="Pfam" id="PF01348">
    <property type="entry name" value="Intron_maturas2"/>
    <property type="match status" value="1"/>
</dbReference>
<keyword evidence="6" id="KW-0694">RNA-binding</keyword>
<evidence type="ECO:0000259" key="10">
    <source>
        <dbReference type="Pfam" id="PF01824"/>
    </source>
</evidence>
<dbReference type="GO" id="GO:0006397">
    <property type="term" value="P:mRNA processing"/>
    <property type="evidence" value="ECO:0007669"/>
    <property type="project" value="UniProtKB-KW"/>
</dbReference>
<feature type="domain" description="Domain X" evidence="9">
    <location>
        <begin position="370"/>
        <end position="460"/>
    </location>
</feature>
<keyword evidence="5" id="KW-0819">tRNA processing</keyword>
<dbReference type="RefSeq" id="YP_009549424.1">
    <property type="nucleotide sequence ID" value="NC_040219.1"/>
</dbReference>
<gene>
    <name evidence="11" type="primary">matK</name>
</gene>
<dbReference type="InterPro" id="IPR024942">
    <property type="entry name" value="Maturase_MatK_N"/>
</dbReference>
<keyword evidence="8" id="KW-1133">Transmembrane helix</keyword>
<comment type="subcellular location">
    <subcellularLocation>
        <location evidence="1">Plastid</location>
    </subcellularLocation>
</comment>
<evidence type="ECO:0000313" key="11">
    <source>
        <dbReference type="EMBL" id="AYW16573.1"/>
    </source>
</evidence>
<organism evidence="11">
    <name type="scientific">Vittaria appalachiana</name>
    <dbReference type="NCBI Taxonomy" id="57323"/>
    <lineage>
        <taxon>Eukaryota</taxon>
        <taxon>Viridiplantae</taxon>
        <taxon>Streptophyta</taxon>
        <taxon>Embryophyta</taxon>
        <taxon>Tracheophyta</taxon>
        <taxon>Polypodiopsida</taxon>
        <taxon>Polypodiidae</taxon>
        <taxon>Polypodiales</taxon>
        <taxon>Pteridineae</taxon>
        <taxon>Pteridaceae</taxon>
        <taxon>Vittarioideae</taxon>
        <taxon>Vittaria</taxon>
    </lineage>
</organism>
<dbReference type="InterPro" id="IPR024937">
    <property type="entry name" value="Domain_X"/>
</dbReference>
<keyword evidence="3 7" id="KW-0934">Plastid</keyword>
<comment type="similarity">
    <text evidence="2">Belongs to the intron maturase 2 family. MatK subfamily.</text>
</comment>
<dbReference type="EMBL" id="MH173091">
    <property type="protein sequence ID" value="AYW16573.1"/>
    <property type="molecule type" value="Genomic_DNA"/>
</dbReference>
<evidence type="ECO:0000256" key="6">
    <source>
        <dbReference type="ARBA" id="ARBA00022884"/>
    </source>
</evidence>
<feature type="domain" description="Maturase MatK N-terminal" evidence="10">
    <location>
        <begin position="31"/>
        <end position="333"/>
    </location>
</feature>
<proteinExistence type="inferred from homology"/>
<accession>A0A3G5CUM1</accession>
<geneLocation type="chloroplast" evidence="11"/>